<evidence type="ECO:0000313" key="10">
    <source>
        <dbReference type="Proteomes" id="UP000483820"/>
    </source>
</evidence>
<feature type="zinc finger region" description="C3H1-type" evidence="5">
    <location>
        <begin position="64"/>
        <end position="91"/>
    </location>
</feature>
<dbReference type="Pfam" id="PF00642">
    <property type="entry name" value="zf-CCCH"/>
    <property type="match status" value="1"/>
</dbReference>
<dbReference type="Gene3D" id="3.30.1370.210">
    <property type="match status" value="2"/>
</dbReference>
<dbReference type="RefSeq" id="XP_003099680.2">
    <property type="nucleotide sequence ID" value="XM_003099632.2"/>
</dbReference>
<dbReference type="GO" id="GO:0008270">
    <property type="term" value="F:zinc ion binding"/>
    <property type="evidence" value="ECO:0007669"/>
    <property type="project" value="UniProtKB-KW"/>
</dbReference>
<dbReference type="GO" id="GO:0003723">
    <property type="term" value="F:RNA binding"/>
    <property type="evidence" value="ECO:0007669"/>
    <property type="project" value="TreeGrafter"/>
</dbReference>
<dbReference type="CTD" id="9806284"/>
<feature type="domain" description="C3H1-type" evidence="8">
    <location>
        <begin position="64"/>
        <end position="91"/>
    </location>
</feature>
<dbReference type="GeneID" id="9806284"/>
<proteinExistence type="predicted"/>
<dbReference type="PROSITE" id="PS50103">
    <property type="entry name" value="ZF_C3H1"/>
    <property type="match status" value="2"/>
</dbReference>
<feature type="compositionally biased region" description="Low complexity" evidence="7">
    <location>
        <begin position="38"/>
        <end position="64"/>
    </location>
</feature>
<dbReference type="PANTHER" id="PTHR12675">
    <property type="entry name" value="MUSCLEBLIND-LIKE PROTEIN"/>
    <property type="match status" value="1"/>
</dbReference>
<dbReference type="SUPFAM" id="SSF90229">
    <property type="entry name" value="CCCH zinc finger"/>
    <property type="match status" value="1"/>
</dbReference>
<dbReference type="FunFam" id="3.30.1370.210:FF:000018">
    <property type="entry name" value="Predicted protein"/>
    <property type="match status" value="1"/>
</dbReference>
<feature type="region of interest" description="Disordered" evidence="7">
    <location>
        <begin position="1"/>
        <end position="67"/>
    </location>
</feature>
<feature type="region of interest" description="Disordered" evidence="7">
    <location>
        <begin position="234"/>
        <end position="256"/>
    </location>
</feature>
<feature type="zinc finger region" description="C3H1-type" evidence="5">
    <location>
        <begin position="152"/>
        <end position="180"/>
    </location>
</feature>
<organism evidence="9 10">
    <name type="scientific">Caenorhabditis remanei</name>
    <name type="common">Caenorhabditis vulgaris</name>
    <dbReference type="NCBI Taxonomy" id="31234"/>
    <lineage>
        <taxon>Eukaryota</taxon>
        <taxon>Metazoa</taxon>
        <taxon>Ecdysozoa</taxon>
        <taxon>Nematoda</taxon>
        <taxon>Chromadorea</taxon>
        <taxon>Rhabditida</taxon>
        <taxon>Rhabditina</taxon>
        <taxon>Rhabditomorpha</taxon>
        <taxon>Rhabditoidea</taxon>
        <taxon>Rhabditidae</taxon>
        <taxon>Peloderinae</taxon>
        <taxon>Caenorhabditis</taxon>
    </lineage>
</organism>
<reference evidence="9 10" key="1">
    <citation type="submission" date="2019-12" db="EMBL/GenBank/DDBJ databases">
        <title>Chromosome-level assembly of the Caenorhabditis remanei genome.</title>
        <authorList>
            <person name="Teterina A.A."/>
            <person name="Willis J.H."/>
            <person name="Phillips P.C."/>
        </authorList>
    </citation>
    <scope>NUCLEOTIDE SEQUENCE [LARGE SCALE GENOMIC DNA]</scope>
    <source>
        <strain evidence="9 10">PX506</strain>
        <tissue evidence="9">Whole organism</tissue>
    </source>
</reference>
<dbReference type="SMART" id="SM00356">
    <property type="entry name" value="ZnF_C3H1"/>
    <property type="match status" value="3"/>
</dbReference>
<evidence type="ECO:0000259" key="8">
    <source>
        <dbReference type="PROSITE" id="PS50103"/>
    </source>
</evidence>
<evidence type="ECO:0000256" key="4">
    <source>
        <dbReference type="ARBA" id="ARBA00022833"/>
    </source>
</evidence>
<keyword evidence="2" id="KW-0677">Repeat</keyword>
<evidence type="ECO:0000256" key="5">
    <source>
        <dbReference type="PROSITE-ProRule" id="PRU00723"/>
    </source>
</evidence>
<dbReference type="EMBL" id="WUAV01000003">
    <property type="protein sequence ID" value="KAF1763108.1"/>
    <property type="molecule type" value="Genomic_DNA"/>
</dbReference>
<dbReference type="GO" id="GO:0043484">
    <property type="term" value="P:regulation of RNA splicing"/>
    <property type="evidence" value="ECO:0007669"/>
    <property type="project" value="TreeGrafter"/>
</dbReference>
<evidence type="ECO:0000256" key="3">
    <source>
        <dbReference type="ARBA" id="ARBA00022771"/>
    </source>
</evidence>
<dbReference type="PANTHER" id="PTHR12675:SF6">
    <property type="entry name" value="ZINC FINGER CCCH DOMAIN-CONTAINING PROTEIN 10"/>
    <property type="match status" value="1"/>
</dbReference>
<feature type="compositionally biased region" description="Basic and acidic residues" evidence="7">
    <location>
        <begin position="1"/>
        <end position="11"/>
    </location>
</feature>
<evidence type="ECO:0000256" key="1">
    <source>
        <dbReference type="ARBA" id="ARBA00022723"/>
    </source>
</evidence>
<dbReference type="KEGG" id="crq:GCK72_011373"/>
<dbReference type="Proteomes" id="UP000483820">
    <property type="component" value="Chromosome III"/>
</dbReference>
<protein>
    <recommendedName>
        <fullName evidence="8">C3H1-type domain-containing protein</fullName>
    </recommendedName>
</protein>
<accession>A0A6A5H5U5</accession>
<feature type="compositionally biased region" description="Basic and acidic residues" evidence="7">
    <location>
        <begin position="242"/>
        <end position="256"/>
    </location>
</feature>
<keyword evidence="3 5" id="KW-0863">Zinc-finger</keyword>
<evidence type="ECO:0000313" key="9">
    <source>
        <dbReference type="EMBL" id="KAF1763108.1"/>
    </source>
</evidence>
<sequence length="333" mass="36649">MADHENGDQKPLDPAPQNQEMHSQNNNAPVPPQPQPPQSHHQQNHQNSQNQDSHSHKPQSQQQPQRDDVCRDFLKNICNRGSRCKFYHPSEAPPASDHDYNFCIDYQNRGCQRDNCRFVHAPRDEVERYKNTRELTLILARAIAAVGHGDTIGGIPICKEFQTGRCARGVNRCRYWHVNVDLERDRRGRGLPPSNEFGGPSGPIGGGGGGGSGGGGGVGRFPPMGYGGGGGAMGAGAGGRRRPYDDYDSDPIKRGRYAPDDRLMELEKRNAELSKEVDSLRRELQREHDRYEDLYALFRQQSGGAPAPPKASATTAGVGGDYYGAWGQKAPGW</sequence>
<dbReference type="AlphaFoldDB" id="A0A6A5H5U5"/>
<keyword evidence="1 5" id="KW-0479">Metal-binding</keyword>
<gene>
    <name evidence="9" type="ORF">GCK72_011373</name>
</gene>
<dbReference type="InterPro" id="IPR000571">
    <property type="entry name" value="Znf_CCCH"/>
</dbReference>
<feature type="region of interest" description="Disordered" evidence="7">
    <location>
        <begin position="187"/>
        <end position="220"/>
    </location>
</feature>
<evidence type="ECO:0000256" key="6">
    <source>
        <dbReference type="SAM" id="Coils"/>
    </source>
</evidence>
<evidence type="ECO:0000256" key="2">
    <source>
        <dbReference type="ARBA" id="ARBA00022737"/>
    </source>
</evidence>
<name>A0A6A5H5U5_CAERE</name>
<feature type="domain" description="C3H1-type" evidence="8">
    <location>
        <begin position="152"/>
        <end position="180"/>
    </location>
</feature>
<feature type="coiled-coil region" evidence="6">
    <location>
        <begin position="263"/>
        <end position="301"/>
    </location>
</feature>
<comment type="caution">
    <text evidence="9">The sequence shown here is derived from an EMBL/GenBank/DDBJ whole genome shotgun (WGS) entry which is preliminary data.</text>
</comment>
<keyword evidence="4 5" id="KW-0862">Zinc</keyword>
<evidence type="ECO:0000256" key="7">
    <source>
        <dbReference type="SAM" id="MobiDB-lite"/>
    </source>
</evidence>
<keyword evidence="6" id="KW-0175">Coiled coil</keyword>
<dbReference type="InterPro" id="IPR036855">
    <property type="entry name" value="Znf_CCCH_sf"/>
</dbReference>
<feature type="compositionally biased region" description="Gly residues" evidence="7">
    <location>
        <begin position="199"/>
        <end position="220"/>
    </location>
</feature>